<dbReference type="EMBL" id="AF546154">
    <property type="protein sequence ID" value="AAO25888.1"/>
    <property type="molecule type" value="Genomic_DNA"/>
</dbReference>
<accession>Q84HJ9</accession>
<evidence type="ECO:0000256" key="1">
    <source>
        <dbReference type="SAM" id="MobiDB-lite"/>
    </source>
</evidence>
<evidence type="ECO:0000256" key="2">
    <source>
        <dbReference type="SAM" id="Phobius"/>
    </source>
</evidence>
<proteinExistence type="predicted"/>
<feature type="transmembrane region" description="Helical" evidence="2">
    <location>
        <begin position="195"/>
        <end position="213"/>
    </location>
</feature>
<reference evidence="3" key="1">
    <citation type="journal article" date="2003" name="Nat. Biotechnol.">
        <title>A genomics-guided approach for discovering and expressing cryptic metabolic pathways.</title>
        <authorList>
            <person name="Zazopoulos E."/>
            <person name="Huang K."/>
            <person name="Staffa A."/>
            <person name="Liu W."/>
            <person name="Bachmann B.O."/>
            <person name="Nonaka K."/>
            <person name="Ahlert J."/>
            <person name="Thorson J.S."/>
            <person name="Shen B."/>
            <person name="Farnet C.M."/>
        </authorList>
    </citation>
    <scope>NUCLEOTIDE SEQUENCE</scope>
    <source>
        <strain evidence="3">171/Eco105</strain>
    </source>
</reference>
<gene>
    <name evidence="3" type="primary">unbU</name>
</gene>
<organism evidence="3">
    <name type="scientific">Streptomyces sp. 171/Eco105</name>
    <dbReference type="NCBI Taxonomy" id="212370"/>
    <lineage>
        <taxon>Bacteria</taxon>
        <taxon>Bacillati</taxon>
        <taxon>Actinomycetota</taxon>
        <taxon>Actinomycetes</taxon>
        <taxon>Kitasatosporales</taxon>
        <taxon>Streptomycetaceae</taxon>
        <taxon>Streptomyces</taxon>
    </lineage>
</organism>
<sequence>MTAMTEAPTTPPRHDPKIVTALRRFAISITVLNIAGYTVLGFEQPWLWPILAVAVGYTVETVLEYIGARVEKRRPRFAGSGAKGVLEFLYPSHITALAVNMLLYVNDRLWVMLLGVIIAVSAKWVLRAPVRGRPRHFMNPSNFGIAVVLLLFPWASIAPPYQFTEYTDGAVDWIIPAVIVALGTLLNAKLTGRMWLIGGWLVVFVLQAVLRGVLFDTAIPPALGMMTGVAFVLFTNYMVTDPGTTPSRPVAQVAFGGGVAVTYGIMTGLGIAYGLFFATAVVCLVRGGYLWLVHLRTEQAGTSPAPAPAVEARGVPSESGKAPVAA</sequence>
<feature type="transmembrane region" description="Helical" evidence="2">
    <location>
        <begin position="219"/>
        <end position="238"/>
    </location>
</feature>
<keyword evidence="2" id="KW-1133">Transmembrane helix</keyword>
<feature type="transmembrane region" description="Helical" evidence="2">
    <location>
        <begin position="84"/>
        <end position="103"/>
    </location>
</feature>
<feature type="transmembrane region" description="Helical" evidence="2">
    <location>
        <begin position="21"/>
        <end position="40"/>
    </location>
</feature>
<feature type="region of interest" description="Disordered" evidence="1">
    <location>
        <begin position="301"/>
        <end position="326"/>
    </location>
</feature>
<feature type="transmembrane region" description="Helical" evidence="2">
    <location>
        <begin position="170"/>
        <end position="188"/>
    </location>
</feature>
<feature type="transmembrane region" description="Helical" evidence="2">
    <location>
        <begin position="250"/>
        <end position="266"/>
    </location>
</feature>
<feature type="transmembrane region" description="Helical" evidence="2">
    <location>
        <begin position="109"/>
        <end position="126"/>
    </location>
</feature>
<name>Q84HJ9_9ACTN</name>
<feature type="transmembrane region" description="Helical" evidence="2">
    <location>
        <begin position="46"/>
        <end position="63"/>
    </location>
</feature>
<protein>
    <submittedName>
        <fullName evidence="3">UnbU</fullName>
    </submittedName>
</protein>
<keyword evidence="2" id="KW-0472">Membrane</keyword>
<feature type="transmembrane region" description="Helical" evidence="2">
    <location>
        <begin position="138"/>
        <end position="158"/>
    </location>
</feature>
<dbReference type="AlphaFoldDB" id="Q84HJ9"/>
<evidence type="ECO:0000313" key="3">
    <source>
        <dbReference type="EMBL" id="AAO25888.1"/>
    </source>
</evidence>
<keyword evidence="2" id="KW-0812">Transmembrane</keyword>